<dbReference type="SUPFAM" id="SSF52540">
    <property type="entry name" value="P-loop containing nucleoside triphosphate hydrolases"/>
    <property type="match status" value="1"/>
</dbReference>
<dbReference type="GO" id="GO:0007165">
    <property type="term" value="P:signal transduction"/>
    <property type="evidence" value="ECO:0007669"/>
    <property type="project" value="InterPro"/>
</dbReference>
<evidence type="ECO:0000256" key="5">
    <source>
        <dbReference type="SAM" id="MobiDB-lite"/>
    </source>
</evidence>
<keyword evidence="1" id="KW-0433">Leucine-rich repeat</keyword>
<dbReference type="SMART" id="SM00382">
    <property type="entry name" value="AAA"/>
    <property type="match status" value="1"/>
</dbReference>
<evidence type="ECO:0000256" key="4">
    <source>
        <dbReference type="ARBA" id="ARBA00023027"/>
    </source>
</evidence>
<dbReference type="FunFam" id="3.40.50.10140:FF:000007">
    <property type="entry name" value="Disease resistance protein (TIR-NBS-LRR class)"/>
    <property type="match status" value="1"/>
</dbReference>
<dbReference type="Pfam" id="PF00931">
    <property type="entry name" value="NB-ARC"/>
    <property type="match status" value="1"/>
</dbReference>
<reference evidence="7 8" key="1">
    <citation type="journal article" date="2023" name="G3 (Bethesda)">
        <title>A haplotype-resolved chromosome-scale genome for Quercus rubra L. provides insights into the genetics of adaptive traits for red oak species.</title>
        <authorList>
            <person name="Kapoor B."/>
            <person name="Jenkins J."/>
            <person name="Schmutz J."/>
            <person name="Zhebentyayeva T."/>
            <person name="Kuelheim C."/>
            <person name="Coggeshall M."/>
            <person name="Heim C."/>
            <person name="Lasky J.R."/>
            <person name="Leites L."/>
            <person name="Islam-Faridi N."/>
            <person name="Romero-Severson J."/>
            <person name="DeLeo V.L."/>
            <person name="Lucas S.M."/>
            <person name="Lazic D."/>
            <person name="Gailing O."/>
            <person name="Carlson J."/>
            <person name="Staton M."/>
        </authorList>
    </citation>
    <scope>NUCLEOTIDE SEQUENCE [LARGE SCALE GENOMIC DNA]</scope>
    <source>
        <strain evidence="7">Pseudo-F2</strain>
    </source>
</reference>
<dbReference type="Pfam" id="PF23286">
    <property type="entry name" value="LRR_13"/>
    <property type="match status" value="1"/>
</dbReference>
<dbReference type="PROSITE" id="PS50104">
    <property type="entry name" value="TIR"/>
    <property type="match status" value="1"/>
</dbReference>
<dbReference type="GO" id="GO:0043531">
    <property type="term" value="F:ADP binding"/>
    <property type="evidence" value="ECO:0007669"/>
    <property type="project" value="InterPro"/>
</dbReference>
<dbReference type="AlphaFoldDB" id="A0AAN7F853"/>
<dbReference type="InterPro" id="IPR035897">
    <property type="entry name" value="Toll_tir_struct_dom_sf"/>
</dbReference>
<evidence type="ECO:0000256" key="1">
    <source>
        <dbReference type="ARBA" id="ARBA00022614"/>
    </source>
</evidence>
<evidence type="ECO:0000313" key="7">
    <source>
        <dbReference type="EMBL" id="KAK4586640.1"/>
    </source>
</evidence>
<dbReference type="SMART" id="SM00255">
    <property type="entry name" value="TIR"/>
    <property type="match status" value="1"/>
</dbReference>
<dbReference type="InterPro" id="IPR000157">
    <property type="entry name" value="TIR_dom"/>
</dbReference>
<dbReference type="InterPro" id="IPR002182">
    <property type="entry name" value="NB-ARC"/>
</dbReference>
<dbReference type="SUPFAM" id="SSF46785">
    <property type="entry name" value="Winged helix' DNA-binding domain"/>
    <property type="match status" value="1"/>
</dbReference>
<dbReference type="InterPro" id="IPR027417">
    <property type="entry name" value="P-loop_NTPase"/>
</dbReference>
<proteinExistence type="predicted"/>
<dbReference type="Gene3D" id="3.40.50.300">
    <property type="entry name" value="P-loop containing nucleotide triphosphate hydrolases"/>
    <property type="match status" value="1"/>
</dbReference>
<keyword evidence="8" id="KW-1185">Reference proteome</keyword>
<keyword evidence="4" id="KW-0520">NAD</keyword>
<comment type="caution">
    <text evidence="7">The sequence shown here is derived from an EMBL/GenBank/DDBJ whole genome shotgun (WGS) entry which is preliminary data.</text>
</comment>
<keyword evidence="3" id="KW-0611">Plant defense</keyword>
<feature type="region of interest" description="Disordered" evidence="5">
    <location>
        <begin position="1153"/>
        <end position="1183"/>
    </location>
</feature>
<evidence type="ECO:0000256" key="2">
    <source>
        <dbReference type="ARBA" id="ARBA00022737"/>
    </source>
</evidence>
<dbReference type="InterPro" id="IPR044974">
    <property type="entry name" value="Disease_R_plants"/>
</dbReference>
<dbReference type="Gene3D" id="1.10.8.430">
    <property type="entry name" value="Helical domain of apoptotic protease-activating factors"/>
    <property type="match status" value="1"/>
</dbReference>
<dbReference type="Gene3D" id="3.80.10.10">
    <property type="entry name" value="Ribonuclease Inhibitor"/>
    <property type="match status" value="2"/>
</dbReference>
<dbReference type="GO" id="GO:0006952">
    <property type="term" value="P:defense response"/>
    <property type="evidence" value="ECO:0007669"/>
    <property type="project" value="UniProtKB-KW"/>
</dbReference>
<dbReference type="InterPro" id="IPR032675">
    <property type="entry name" value="LRR_dom_sf"/>
</dbReference>
<dbReference type="InterPro" id="IPR036390">
    <property type="entry name" value="WH_DNA-bd_sf"/>
</dbReference>
<dbReference type="Proteomes" id="UP001324115">
    <property type="component" value="Unassembled WGS sequence"/>
</dbReference>
<keyword evidence="2" id="KW-0677">Repeat</keyword>
<dbReference type="SUPFAM" id="SSF52200">
    <property type="entry name" value="Toll/Interleukin receptor TIR domain"/>
    <property type="match status" value="1"/>
</dbReference>
<name>A0AAN7F853_QUERU</name>
<gene>
    <name evidence="7" type="ORF">RGQ29_023699</name>
</gene>
<dbReference type="InterPro" id="IPR058192">
    <property type="entry name" value="WHD_ROQ1-like"/>
</dbReference>
<protein>
    <recommendedName>
        <fullName evidence="6">TIR domain-containing protein</fullName>
    </recommendedName>
</protein>
<dbReference type="InterPro" id="IPR042197">
    <property type="entry name" value="Apaf_helical"/>
</dbReference>
<accession>A0AAN7F853</accession>
<feature type="domain" description="TIR" evidence="6">
    <location>
        <begin position="17"/>
        <end position="178"/>
    </location>
</feature>
<dbReference type="SUPFAM" id="SSF52058">
    <property type="entry name" value="L domain-like"/>
    <property type="match status" value="1"/>
</dbReference>
<dbReference type="InterPro" id="IPR058546">
    <property type="entry name" value="RPS4B/Roq1-like_LRR"/>
</dbReference>
<dbReference type="PANTHER" id="PTHR11017">
    <property type="entry name" value="LEUCINE-RICH REPEAT-CONTAINING PROTEIN"/>
    <property type="match status" value="1"/>
</dbReference>
<dbReference type="PANTHER" id="PTHR11017:SF570">
    <property type="entry name" value="DISEASE RESISTANCE PROTEIN (TIR-NBS CLASS)-RELATED"/>
    <property type="match status" value="1"/>
</dbReference>
<evidence type="ECO:0000256" key="3">
    <source>
        <dbReference type="ARBA" id="ARBA00022821"/>
    </source>
</evidence>
<evidence type="ECO:0000313" key="8">
    <source>
        <dbReference type="Proteomes" id="UP001324115"/>
    </source>
</evidence>
<sequence>MAFPTNRDPSSSSTNRWKYDVFLSFRGEDTRNGFTGHLYKALCQEGFNTFIDYKLPKGEEISEELRQTIELSMISVIVFSENYASSKWCLDELVKILECKKIGQLILPIFYKVDPSVVRKQKEKYGKALIKHKKKFKNNKEKVEKWRTTLTEVANLSGFHYNDSHPEPQFIQGIIENISRTKLNHRQLFVAKYPVGVNSHAEAVELLLDTNSNDVRVVGIHGMGGIGKTTIAKAVYNRIAYRFEGSSFLDNIIEHSRTNDGIIQLQETLLHDILGDKKLKVSNIHKGIKVIIDRLRLKRVLLILDDVDKSNQIDYLLEKCDWFAPGSRIIITTRDKHVLTAFGKDSLIYKVNKMGPDDANELFIQHAFGTNKPEIAYLQLAKKIICFAYGLPLALQIIGSDLRGRSLCEWKSALEKYKKIPNKEILEILRISYEGLDQIERDIFLDIACFLKGRRKDYVINILEACNLYPNSGIPKLIDKSLITVDRHDILSMHNLVEQMGKEVLLQESQVPGERTRIWHYEDACNVLIGNTSPELEPVELKFHPQAFKRMENFKFFIVKNVRIGSRLEYFPNGIRLLDWPFCSSSLPSNFCPQQLVYLNMPHSYNNMEKLLKQGLQFYILKGIDFSNCDFIQKLPELQAPNLETLDLSSCRNLVEVHESIGLLEKLRTWNLTGCDKLKTLPRILKLKSLERFDLTFCSSLKKFPDIHPEMNSLKKITSFGCGIKELPSSIGYLTELQRLNLLGSYNLRDVPDSIYKLQKLEDFSLCSNIMRPTSNSFDDSFGYGFANLKCLVLVSENIIELDFMESQYFPALERLHVSVKDIVTIPKSFSRLTRLRDLIINNCEHLREIQGLPQSLSCLQIINCRSWDQQSSSKMLSQAVEDFANFKQMGEIQGISMDPQSSTGLSHQPPFVSPSLSDDLESETVIFDCVFDLPAFEIPKEFNHQSVRNSISFLVGRKFPNPFAVCIAFTLGMGQFRFAIYLSINCCEETLYNWYDTGSDYEREPLWLLTLSHRKLQKYLSDSNLSEQNEVKVICKIEKWNEISSYEPINPTGLIQRMWVRVECICCSHISGIPNLPFLSAIDAIESPLLLTPFPTSCCSDMDHSVSSNDGYLRHSMETIDDWFESCLEDFHDDLNLSLSVPNESELPPLIALNDGSDLSSLENDSEAGERESSDFGLGETDSELGSTVGAWFHLGSFSMRTIWLKFREFCLSFFA</sequence>
<dbReference type="Pfam" id="PF23282">
    <property type="entry name" value="WHD_ROQ1"/>
    <property type="match status" value="1"/>
</dbReference>
<dbReference type="EMBL" id="JAXUIC010000006">
    <property type="protein sequence ID" value="KAK4586640.1"/>
    <property type="molecule type" value="Genomic_DNA"/>
</dbReference>
<dbReference type="Gene3D" id="3.40.50.10140">
    <property type="entry name" value="Toll/interleukin-1 receptor homology (TIR) domain"/>
    <property type="match status" value="1"/>
</dbReference>
<dbReference type="PRINTS" id="PR00364">
    <property type="entry name" value="DISEASERSIST"/>
</dbReference>
<dbReference type="Pfam" id="PF01582">
    <property type="entry name" value="TIR"/>
    <property type="match status" value="1"/>
</dbReference>
<organism evidence="7 8">
    <name type="scientific">Quercus rubra</name>
    <name type="common">Northern red oak</name>
    <name type="synonym">Quercus borealis</name>
    <dbReference type="NCBI Taxonomy" id="3512"/>
    <lineage>
        <taxon>Eukaryota</taxon>
        <taxon>Viridiplantae</taxon>
        <taxon>Streptophyta</taxon>
        <taxon>Embryophyta</taxon>
        <taxon>Tracheophyta</taxon>
        <taxon>Spermatophyta</taxon>
        <taxon>Magnoliopsida</taxon>
        <taxon>eudicotyledons</taxon>
        <taxon>Gunneridae</taxon>
        <taxon>Pentapetalae</taxon>
        <taxon>rosids</taxon>
        <taxon>fabids</taxon>
        <taxon>Fagales</taxon>
        <taxon>Fagaceae</taxon>
        <taxon>Quercus</taxon>
    </lineage>
</organism>
<dbReference type="InterPro" id="IPR003593">
    <property type="entry name" value="AAA+_ATPase"/>
</dbReference>
<evidence type="ECO:0000259" key="6">
    <source>
        <dbReference type="PROSITE" id="PS50104"/>
    </source>
</evidence>